<sequence length="423" mass="49051">MPKKPYRHKPSQNGNSLFAKLPAEIRYEIWCMLFSIERRGPVVPVHIPRDNATETFFSLGSGRDSTFVLDALLRTCRLFYQDQEDWMIFYRFNEFQFSRSRECLTYIAAITPSRRNAIQSITLTLDSNQYTPSGVKNGWPGVRLPAIAKLCPNLRVFRHEKFFYRSRTLSDWAISLAQNLEPIVASLPLLTEVHIRGGNGGYTALECHMTLQNVSFTLERVMAIYGELPEHAKLNGHGEQLLTAVWEILSKRRTVDQRPLAPPHLVKQAIESTPILTLGQDRRHRSRANGVRQNVRRFARGTVPDFILGGTGTVKDIRFPRDQICPELLIGTVWYHWDAIFSSNRLSEYHSKSYVSEAAYRFRKKYVPWVYFSGTSKGRRHGDQSPQSKLINCIWRLNWQDRAKKLDILGDLHNFWKQRQRRG</sequence>
<comment type="caution">
    <text evidence="1">The sequence shown here is derived from an EMBL/GenBank/DDBJ whole genome shotgun (WGS) entry which is preliminary data.</text>
</comment>
<evidence type="ECO:0000313" key="2">
    <source>
        <dbReference type="Proteomes" id="UP000801864"/>
    </source>
</evidence>
<accession>A0A9P4XI63</accession>
<dbReference type="AlphaFoldDB" id="A0A9P4XI63"/>
<dbReference type="PANTHER" id="PTHR38790:SF4">
    <property type="entry name" value="2EXR DOMAIN-CONTAINING PROTEIN"/>
    <property type="match status" value="1"/>
</dbReference>
<protein>
    <submittedName>
        <fullName evidence="1">Uncharacterized protein</fullName>
    </submittedName>
</protein>
<keyword evidence="2" id="KW-1185">Reference proteome</keyword>
<reference evidence="1 2" key="1">
    <citation type="submission" date="2018-06" db="EMBL/GenBank/DDBJ databases">
        <title>Genome analysis of cellulolytic fungus Trichoderma lentiforme CFAM-422.</title>
        <authorList>
            <person name="Steindorff A.S."/>
            <person name="Formighieri E.F."/>
            <person name="Midorikawa G.E.O."/>
            <person name="Tamietti M.S."/>
            <person name="Ramos E.Z."/>
            <person name="Silva A.S."/>
            <person name="Bon E.P.S."/>
            <person name="Mendes T.D."/>
            <person name="Damaso M.C.T."/>
            <person name="Favaro L.C.L."/>
        </authorList>
    </citation>
    <scope>NUCLEOTIDE SEQUENCE [LARGE SCALE GENOMIC DNA]</scope>
    <source>
        <strain evidence="1 2">CFAM-422</strain>
    </source>
</reference>
<dbReference type="Proteomes" id="UP000801864">
    <property type="component" value="Unassembled WGS sequence"/>
</dbReference>
<organism evidence="1 2">
    <name type="scientific">Trichoderma lentiforme</name>
    <dbReference type="NCBI Taxonomy" id="1567552"/>
    <lineage>
        <taxon>Eukaryota</taxon>
        <taxon>Fungi</taxon>
        <taxon>Dikarya</taxon>
        <taxon>Ascomycota</taxon>
        <taxon>Pezizomycotina</taxon>
        <taxon>Sordariomycetes</taxon>
        <taxon>Hypocreomycetidae</taxon>
        <taxon>Hypocreales</taxon>
        <taxon>Hypocreaceae</taxon>
        <taxon>Trichoderma</taxon>
    </lineage>
</organism>
<gene>
    <name evidence="1" type="ORF">CFAM422_004723</name>
</gene>
<name>A0A9P4XI63_9HYPO</name>
<dbReference type="PANTHER" id="PTHR38790">
    <property type="entry name" value="2EXR DOMAIN-CONTAINING PROTEIN-RELATED"/>
    <property type="match status" value="1"/>
</dbReference>
<evidence type="ECO:0000313" key="1">
    <source>
        <dbReference type="EMBL" id="KAF3072834.1"/>
    </source>
</evidence>
<proteinExistence type="predicted"/>
<dbReference type="EMBL" id="QLNT01000007">
    <property type="protein sequence ID" value="KAF3072834.1"/>
    <property type="molecule type" value="Genomic_DNA"/>
</dbReference>